<sequence length="176" mass="20030">MNKRRDFMALEDKDIFNAIFNKYSDQPIEFIMEQYEKAKLLNMAIERRINAQAEQPVKAEEAAPAALPPVAEPLPVEEEKKPAPAPKKIFTKADLVFNPAEAITDNTITCCLCGKAACSLTSRHLANHGINVEEYKYLCGYPSEQKLMSRNFEAKMRRNVQRAQQARKEKRQAENA</sequence>
<dbReference type="GO" id="GO:0008270">
    <property type="term" value="F:zinc ion binding"/>
    <property type="evidence" value="ECO:0007669"/>
    <property type="project" value="InterPro"/>
</dbReference>
<dbReference type="AlphaFoldDB" id="B6WWX9"/>
<dbReference type="EMBL" id="ABXU01000076">
    <property type="protein sequence ID" value="EEB32424.1"/>
    <property type="molecule type" value="Genomic_DNA"/>
</dbReference>
<dbReference type="STRING" id="901.DESPIGER_2504"/>
<comment type="similarity">
    <text evidence="1">Belongs to the ros/MucR family.</text>
</comment>
<dbReference type="InterPro" id="IPR041920">
    <property type="entry name" value="ROS/MUCR_sf"/>
</dbReference>
<dbReference type="InterPro" id="IPR008807">
    <property type="entry name" value="ROS_MUCR"/>
</dbReference>
<evidence type="ECO:0000256" key="2">
    <source>
        <dbReference type="SAM" id="MobiDB-lite"/>
    </source>
</evidence>
<feature type="region of interest" description="Disordered" evidence="2">
    <location>
        <begin position="56"/>
        <end position="83"/>
    </location>
</feature>
<dbReference type="eggNOG" id="ENOG5031ABT">
    <property type="taxonomic scope" value="Bacteria"/>
</dbReference>
<feature type="compositionally biased region" description="Low complexity" evidence="2">
    <location>
        <begin position="56"/>
        <end position="65"/>
    </location>
</feature>
<accession>B6WWX9</accession>
<evidence type="ECO:0000256" key="1">
    <source>
        <dbReference type="ARBA" id="ARBA00007031"/>
    </source>
</evidence>
<proteinExistence type="inferred from homology"/>
<dbReference type="GO" id="GO:0006355">
    <property type="term" value="P:regulation of DNA-templated transcription"/>
    <property type="evidence" value="ECO:0007669"/>
    <property type="project" value="InterPro"/>
</dbReference>
<reference evidence="3 4" key="1">
    <citation type="submission" date="2008-10" db="EMBL/GenBank/DDBJ databases">
        <title>Draft genome sequence of Desulvovibrio piger (ATCC 29098).</title>
        <authorList>
            <person name="Sudarsanam P."/>
            <person name="Ley R."/>
            <person name="Guruge J."/>
            <person name="Turnbaugh P.J."/>
            <person name="Mahowald M."/>
            <person name="Liep D."/>
            <person name="Gordon J."/>
        </authorList>
    </citation>
    <scope>NUCLEOTIDE SEQUENCE [LARGE SCALE GENOMIC DNA]</scope>
    <source>
        <strain evidence="3 4">ATCC 29098</strain>
    </source>
</reference>
<dbReference type="HOGENOM" id="CLU_1522806_0_0_7"/>
<name>B6WWX9_9BACT</name>
<dbReference type="Gene3D" id="1.10.10.1550">
    <property type="entry name" value="ROS/MUCR transcriptional regulator protein"/>
    <property type="match status" value="1"/>
</dbReference>
<dbReference type="Pfam" id="PF05443">
    <property type="entry name" value="ROS_MUCR"/>
    <property type="match status" value="1"/>
</dbReference>
<organism evidence="3 4">
    <name type="scientific">Desulfovibrio piger ATCC 29098</name>
    <dbReference type="NCBI Taxonomy" id="411464"/>
    <lineage>
        <taxon>Bacteria</taxon>
        <taxon>Pseudomonadati</taxon>
        <taxon>Thermodesulfobacteriota</taxon>
        <taxon>Desulfovibrionia</taxon>
        <taxon>Desulfovibrionales</taxon>
        <taxon>Desulfovibrionaceae</taxon>
        <taxon>Desulfovibrio</taxon>
    </lineage>
</organism>
<protein>
    <recommendedName>
        <fullName evidence="5">ROS/MUCR transcriptional regulator protein</fullName>
    </recommendedName>
</protein>
<dbReference type="GO" id="GO:0003677">
    <property type="term" value="F:DNA binding"/>
    <property type="evidence" value="ECO:0007669"/>
    <property type="project" value="InterPro"/>
</dbReference>
<dbReference type="Proteomes" id="UP000003676">
    <property type="component" value="Unassembled WGS sequence"/>
</dbReference>
<gene>
    <name evidence="3" type="ORF">DESPIG_02601</name>
</gene>
<reference evidence="3 4" key="2">
    <citation type="submission" date="2008-10" db="EMBL/GenBank/DDBJ databases">
        <authorList>
            <person name="Fulton L."/>
            <person name="Clifton S."/>
            <person name="Fulton B."/>
            <person name="Xu J."/>
            <person name="Minx P."/>
            <person name="Pepin K.H."/>
            <person name="Johnson M."/>
            <person name="Bhonagiri V."/>
            <person name="Nash W.E."/>
            <person name="Mardis E.R."/>
            <person name="Wilson R.K."/>
        </authorList>
    </citation>
    <scope>NUCLEOTIDE SEQUENCE [LARGE SCALE GENOMIC DNA]</scope>
    <source>
        <strain evidence="3 4">ATCC 29098</strain>
    </source>
</reference>
<comment type="caution">
    <text evidence="3">The sequence shown here is derived from an EMBL/GenBank/DDBJ whole genome shotgun (WGS) entry which is preliminary data.</text>
</comment>
<evidence type="ECO:0000313" key="3">
    <source>
        <dbReference type="EMBL" id="EEB32424.1"/>
    </source>
</evidence>
<evidence type="ECO:0008006" key="5">
    <source>
        <dbReference type="Google" id="ProtNLM"/>
    </source>
</evidence>
<evidence type="ECO:0000313" key="4">
    <source>
        <dbReference type="Proteomes" id="UP000003676"/>
    </source>
</evidence>